<dbReference type="EMBL" id="JACHIK010000001">
    <property type="protein sequence ID" value="MBB5040853.1"/>
    <property type="molecule type" value="Genomic_DNA"/>
</dbReference>
<dbReference type="AlphaFoldDB" id="A0A7W7YR69"/>
<sequence>MSRARTYTKTEIADAAAAAAMHDVRVIMHPTGEIEFSPRRFAVKDEEDDSAEAALNRWLDGRKTGRRA</sequence>
<proteinExistence type="predicted"/>
<comment type="caution">
    <text evidence="1">The sequence shown here is derived from an EMBL/GenBank/DDBJ whole genome shotgun (WGS) entry which is preliminary data.</text>
</comment>
<keyword evidence="2" id="KW-1185">Reference proteome</keyword>
<protein>
    <submittedName>
        <fullName evidence="1">Uncharacterized protein</fullName>
    </submittedName>
</protein>
<organism evidence="1 2">
    <name type="scientific">Shinella fusca</name>
    <dbReference type="NCBI Taxonomy" id="544480"/>
    <lineage>
        <taxon>Bacteria</taxon>
        <taxon>Pseudomonadati</taxon>
        <taxon>Pseudomonadota</taxon>
        <taxon>Alphaproteobacteria</taxon>
        <taxon>Hyphomicrobiales</taxon>
        <taxon>Rhizobiaceae</taxon>
        <taxon>Shinella</taxon>
    </lineage>
</organism>
<dbReference type="RefSeq" id="WP_184140012.1">
    <property type="nucleotide sequence ID" value="NZ_JACHIK010000001.1"/>
</dbReference>
<evidence type="ECO:0000313" key="1">
    <source>
        <dbReference type="EMBL" id="MBB5040853.1"/>
    </source>
</evidence>
<name>A0A7W7YR69_9HYPH</name>
<gene>
    <name evidence="1" type="ORF">HNQ66_000231</name>
</gene>
<accession>A0A7W7YR69</accession>
<reference evidence="1 2" key="1">
    <citation type="submission" date="2020-08" db="EMBL/GenBank/DDBJ databases">
        <title>Genomic Encyclopedia of Type Strains, Phase IV (KMG-IV): sequencing the most valuable type-strain genomes for metagenomic binning, comparative biology and taxonomic classification.</title>
        <authorList>
            <person name="Goeker M."/>
        </authorList>
    </citation>
    <scope>NUCLEOTIDE SEQUENCE [LARGE SCALE GENOMIC DNA]</scope>
    <source>
        <strain evidence="1 2">DSM 21319</strain>
    </source>
</reference>
<dbReference type="Proteomes" id="UP000535406">
    <property type="component" value="Unassembled WGS sequence"/>
</dbReference>
<evidence type="ECO:0000313" key="2">
    <source>
        <dbReference type="Proteomes" id="UP000535406"/>
    </source>
</evidence>